<comment type="catalytic activity">
    <reaction evidence="5">
        <text>Exonucleolytic cleavage in either 5'- to 3'- or 3'- to 5'-direction to yield nucleoside 5'-phosphates.</text>
        <dbReference type="EC" id="3.1.11.6"/>
    </reaction>
</comment>
<dbReference type="OrthoDB" id="7235451at2"/>
<dbReference type="GO" id="GO:0005737">
    <property type="term" value="C:cytoplasm"/>
    <property type="evidence" value="ECO:0007669"/>
    <property type="project" value="UniProtKB-SubCell"/>
</dbReference>
<evidence type="ECO:0000256" key="5">
    <source>
        <dbReference type="RuleBase" id="RU004355"/>
    </source>
</evidence>
<evidence type="ECO:0000259" key="8">
    <source>
        <dbReference type="Pfam" id="PF18974"/>
    </source>
</evidence>
<dbReference type="InterPro" id="IPR003753">
    <property type="entry name" value="Exonuc_VII_L"/>
</dbReference>
<protein>
    <recommendedName>
        <fullName evidence="5">Exodeoxyribonuclease 7 large subunit</fullName>
        <ecNumber evidence="5">3.1.11.6</ecNumber>
    </recommendedName>
</protein>
<evidence type="ECO:0000313" key="10">
    <source>
        <dbReference type="Proteomes" id="UP000296201"/>
    </source>
</evidence>
<evidence type="ECO:0000256" key="2">
    <source>
        <dbReference type="ARBA" id="ARBA00022722"/>
    </source>
</evidence>
<evidence type="ECO:0000256" key="3">
    <source>
        <dbReference type="ARBA" id="ARBA00022801"/>
    </source>
</evidence>
<feature type="domain" description="OB-fold nucleic acid binding" evidence="7">
    <location>
        <begin position="70"/>
        <end position="175"/>
    </location>
</feature>
<dbReference type="GO" id="GO:0006308">
    <property type="term" value="P:DNA catabolic process"/>
    <property type="evidence" value="ECO:0007669"/>
    <property type="project" value="UniProtKB-UniRule"/>
</dbReference>
<sequence length="522" mass="58628">MILLEVPFSEKEAAKSLGARWNPQEKKWYIPDELENDLSAFQKWLPLEQVTQTTLSPGAVPANEKEKGVTLSQLMTQVQVALRQSFPGAVWVKAEVANLNERRGHVYLELSETAESGQPIATCRAMIWQSNVKRLLERFALETGSELKPGQKILLLAEVNFHEKFGFSLVVQDIDPSFTLGELEANLNKIRQQLIAEKLYDLNKAFPFPEDFFRVAVIAPPNAAGLGDFRADADLLQASNLCEFKYFYTAFQGERVEAEMLAAFEAFNGLHAANPFDALIIIRGGGAKLDLNPLNVYSLAKQIAQTTIPVLTGIGHERDNTLLDEVASTRFDTPSKVIAGIRHAIFNRAQKAQQHWLLIERASQLYVQKQKQSLADLEKTVQRQSLAITDKLKRTLAPLNYQIQRQSVSLLQNKKHQLSQLNQEVHYQVNGALSLQKQQLNQINQTIKTEPFMCLEQAKSKNKQWIGFILSSGPKTQLNRGFAIIKDKQGTPIKTAQKARQQSQIDITFSDGIVQAIPIDET</sequence>
<dbReference type="GO" id="GO:0008855">
    <property type="term" value="F:exodeoxyribonuclease VII activity"/>
    <property type="evidence" value="ECO:0007669"/>
    <property type="project" value="UniProtKB-UniRule"/>
</dbReference>
<keyword evidence="2 5" id="KW-0540">Nuclease</keyword>
<feature type="domain" description="DUF5710" evidence="8">
    <location>
        <begin position="2"/>
        <end position="46"/>
    </location>
</feature>
<keyword evidence="3 5" id="KW-0378">Hydrolase</keyword>
<keyword evidence="1" id="KW-0963">Cytoplasm</keyword>
<dbReference type="InterPro" id="IPR025824">
    <property type="entry name" value="OB-fold_nuc-bd_dom"/>
</dbReference>
<dbReference type="PANTHER" id="PTHR30008">
    <property type="entry name" value="EXODEOXYRIBONUCLEASE 7 LARGE SUBUNIT"/>
    <property type="match status" value="1"/>
</dbReference>
<dbReference type="Proteomes" id="UP000296201">
    <property type="component" value="Chromosome"/>
</dbReference>
<dbReference type="EMBL" id="CP032096">
    <property type="protein sequence ID" value="QBZ83237.1"/>
    <property type="molecule type" value="Genomic_DNA"/>
</dbReference>
<organism evidence="9 10">
    <name type="scientific">Hydrogenovibrio crunogenus</name>
    <dbReference type="NCBI Taxonomy" id="39765"/>
    <lineage>
        <taxon>Bacteria</taxon>
        <taxon>Pseudomonadati</taxon>
        <taxon>Pseudomonadota</taxon>
        <taxon>Gammaproteobacteria</taxon>
        <taxon>Thiotrichales</taxon>
        <taxon>Piscirickettsiaceae</taxon>
        <taxon>Hydrogenovibrio</taxon>
    </lineage>
</organism>
<dbReference type="Pfam" id="PF18974">
    <property type="entry name" value="DUF5710"/>
    <property type="match status" value="1"/>
</dbReference>
<name>A0A4P7NZN2_9GAMM</name>
<dbReference type="Pfam" id="PF13742">
    <property type="entry name" value="tRNA_anti_2"/>
    <property type="match status" value="1"/>
</dbReference>
<dbReference type="CDD" id="cd04489">
    <property type="entry name" value="ExoVII_LU_OBF"/>
    <property type="match status" value="1"/>
</dbReference>
<keyword evidence="10" id="KW-1185">Reference proteome</keyword>
<evidence type="ECO:0000256" key="4">
    <source>
        <dbReference type="ARBA" id="ARBA00022839"/>
    </source>
</evidence>
<evidence type="ECO:0000256" key="1">
    <source>
        <dbReference type="ARBA" id="ARBA00022490"/>
    </source>
</evidence>
<dbReference type="InterPro" id="IPR020579">
    <property type="entry name" value="Exonuc_VII_lsu_C"/>
</dbReference>
<feature type="domain" description="Exonuclease VII large subunit C-terminal" evidence="6">
    <location>
        <begin position="200"/>
        <end position="516"/>
    </location>
</feature>
<evidence type="ECO:0000259" key="6">
    <source>
        <dbReference type="Pfam" id="PF02601"/>
    </source>
</evidence>
<dbReference type="EC" id="3.1.11.6" evidence="5"/>
<comment type="subcellular location">
    <subcellularLocation>
        <location evidence="5">Cytoplasm</location>
    </subcellularLocation>
</comment>
<dbReference type="AlphaFoldDB" id="A0A4P7NZN2"/>
<accession>A0A4P7NZN2</accession>
<dbReference type="PANTHER" id="PTHR30008:SF0">
    <property type="entry name" value="EXODEOXYRIBONUCLEASE 7 LARGE SUBUNIT"/>
    <property type="match status" value="1"/>
</dbReference>
<dbReference type="GO" id="GO:0009318">
    <property type="term" value="C:exodeoxyribonuclease VII complex"/>
    <property type="evidence" value="ECO:0007669"/>
    <property type="project" value="UniProtKB-UniRule"/>
</dbReference>
<evidence type="ECO:0000313" key="9">
    <source>
        <dbReference type="EMBL" id="QBZ83237.1"/>
    </source>
</evidence>
<dbReference type="NCBIfam" id="TIGR00237">
    <property type="entry name" value="xseA"/>
    <property type="match status" value="1"/>
</dbReference>
<proteinExistence type="inferred from homology"/>
<comment type="similarity">
    <text evidence="5">Belongs to the XseA family.</text>
</comment>
<keyword evidence="4 5" id="KW-0269">Exonuclease</keyword>
<dbReference type="GO" id="GO:0003676">
    <property type="term" value="F:nucleic acid binding"/>
    <property type="evidence" value="ECO:0007669"/>
    <property type="project" value="InterPro"/>
</dbReference>
<dbReference type="RefSeq" id="WP_135795872.1">
    <property type="nucleotide sequence ID" value="NZ_CP032096.1"/>
</dbReference>
<dbReference type="InterPro" id="IPR043764">
    <property type="entry name" value="DUF5710"/>
</dbReference>
<gene>
    <name evidence="9" type="primary">xseA</name>
    <name evidence="9" type="ORF">GHNINEIG_01285</name>
</gene>
<dbReference type="Pfam" id="PF02601">
    <property type="entry name" value="Exonuc_VII_L"/>
    <property type="match status" value="1"/>
</dbReference>
<evidence type="ECO:0000259" key="7">
    <source>
        <dbReference type="Pfam" id="PF13742"/>
    </source>
</evidence>
<reference evidence="9 10" key="1">
    <citation type="submission" date="2018-08" db="EMBL/GenBank/DDBJ databases">
        <title>Horizontal acquisition of hydrogen conversion ability and other habitat adaptations in Hydrogenovibrio crunogenus strains.</title>
        <authorList>
            <person name="Gonnella G."/>
            <person name="Adam N."/>
            <person name="Perner M."/>
        </authorList>
    </citation>
    <scope>NUCLEOTIDE SEQUENCE [LARGE SCALE GENOMIC DNA]</scope>
    <source>
        <strain evidence="9 10">SP-41</strain>
    </source>
</reference>